<evidence type="ECO:0000313" key="2">
    <source>
        <dbReference type="EMBL" id="KIM97539.1"/>
    </source>
</evidence>
<feature type="compositionally biased region" description="Polar residues" evidence="1">
    <location>
        <begin position="23"/>
        <end position="34"/>
    </location>
</feature>
<reference evidence="2 3" key="1">
    <citation type="submission" date="2014-04" db="EMBL/GenBank/DDBJ databases">
        <authorList>
            <consortium name="DOE Joint Genome Institute"/>
            <person name="Kuo A."/>
            <person name="Martino E."/>
            <person name="Perotto S."/>
            <person name="Kohler A."/>
            <person name="Nagy L.G."/>
            <person name="Floudas D."/>
            <person name="Copeland A."/>
            <person name="Barry K.W."/>
            <person name="Cichocki N."/>
            <person name="Veneault-Fourrey C."/>
            <person name="LaButti K."/>
            <person name="Lindquist E.A."/>
            <person name="Lipzen A."/>
            <person name="Lundell T."/>
            <person name="Morin E."/>
            <person name="Murat C."/>
            <person name="Sun H."/>
            <person name="Tunlid A."/>
            <person name="Henrissat B."/>
            <person name="Grigoriev I.V."/>
            <person name="Hibbett D.S."/>
            <person name="Martin F."/>
            <person name="Nordberg H.P."/>
            <person name="Cantor M.N."/>
            <person name="Hua S.X."/>
        </authorList>
    </citation>
    <scope>NUCLEOTIDE SEQUENCE [LARGE SCALE GENOMIC DNA]</scope>
    <source>
        <strain evidence="2 3">Zn</strain>
    </source>
</reference>
<proteinExistence type="predicted"/>
<dbReference type="AlphaFoldDB" id="A0A0C3H2B7"/>
<feature type="region of interest" description="Disordered" evidence="1">
    <location>
        <begin position="23"/>
        <end position="43"/>
    </location>
</feature>
<evidence type="ECO:0000313" key="3">
    <source>
        <dbReference type="Proteomes" id="UP000054321"/>
    </source>
</evidence>
<reference evidence="3" key="2">
    <citation type="submission" date="2015-01" db="EMBL/GenBank/DDBJ databases">
        <title>Evolutionary Origins and Diversification of the Mycorrhizal Mutualists.</title>
        <authorList>
            <consortium name="DOE Joint Genome Institute"/>
            <consortium name="Mycorrhizal Genomics Consortium"/>
            <person name="Kohler A."/>
            <person name="Kuo A."/>
            <person name="Nagy L.G."/>
            <person name="Floudas D."/>
            <person name="Copeland A."/>
            <person name="Barry K.W."/>
            <person name="Cichocki N."/>
            <person name="Veneault-Fourrey C."/>
            <person name="LaButti K."/>
            <person name="Lindquist E.A."/>
            <person name="Lipzen A."/>
            <person name="Lundell T."/>
            <person name="Morin E."/>
            <person name="Murat C."/>
            <person name="Riley R."/>
            <person name="Ohm R."/>
            <person name="Sun H."/>
            <person name="Tunlid A."/>
            <person name="Henrissat B."/>
            <person name="Grigoriev I.V."/>
            <person name="Hibbett D.S."/>
            <person name="Martin F."/>
        </authorList>
    </citation>
    <scope>NUCLEOTIDE SEQUENCE [LARGE SCALE GENOMIC DNA]</scope>
    <source>
        <strain evidence="3">Zn</strain>
    </source>
</reference>
<dbReference type="Proteomes" id="UP000054321">
    <property type="component" value="Unassembled WGS sequence"/>
</dbReference>
<dbReference type="EMBL" id="KN832882">
    <property type="protein sequence ID" value="KIM97539.1"/>
    <property type="molecule type" value="Genomic_DNA"/>
</dbReference>
<dbReference type="InParanoid" id="A0A0C3H2B7"/>
<gene>
    <name evidence="2" type="ORF">OIDMADRAFT_20605</name>
</gene>
<keyword evidence="3" id="KW-1185">Reference proteome</keyword>
<name>A0A0C3H2B7_OIDMZ</name>
<evidence type="ECO:0000256" key="1">
    <source>
        <dbReference type="SAM" id="MobiDB-lite"/>
    </source>
</evidence>
<organism evidence="2 3">
    <name type="scientific">Oidiodendron maius (strain Zn)</name>
    <dbReference type="NCBI Taxonomy" id="913774"/>
    <lineage>
        <taxon>Eukaryota</taxon>
        <taxon>Fungi</taxon>
        <taxon>Dikarya</taxon>
        <taxon>Ascomycota</taxon>
        <taxon>Pezizomycotina</taxon>
        <taxon>Leotiomycetes</taxon>
        <taxon>Leotiomycetes incertae sedis</taxon>
        <taxon>Myxotrichaceae</taxon>
        <taxon>Oidiodendron</taxon>
    </lineage>
</organism>
<accession>A0A0C3H2B7</accession>
<dbReference type="HOGENOM" id="CLU_2813067_0_0_1"/>
<protein>
    <submittedName>
        <fullName evidence="2">Uncharacterized protein</fullName>
    </submittedName>
</protein>
<sequence length="67" mass="7473">MLPMSPTVVGFDLKVRTNKYNSSDSLDRTLSGSGRNFKKPQFSPTTRAESLEIGISLLNCQTESYEE</sequence>